<keyword evidence="9" id="KW-1185">Reference proteome</keyword>
<evidence type="ECO:0000313" key="8">
    <source>
        <dbReference type="EMBL" id="NKE72456.1"/>
    </source>
</evidence>
<dbReference type="InterPro" id="IPR017941">
    <property type="entry name" value="Rieske_2Fe-2S"/>
</dbReference>
<dbReference type="Proteomes" id="UP000534783">
    <property type="component" value="Unassembled WGS sequence"/>
</dbReference>
<dbReference type="PANTHER" id="PTHR21496">
    <property type="entry name" value="FERREDOXIN-RELATED"/>
    <property type="match status" value="1"/>
</dbReference>
<dbReference type="GO" id="GO:0046872">
    <property type="term" value="F:metal ion binding"/>
    <property type="evidence" value="ECO:0007669"/>
    <property type="project" value="UniProtKB-KW"/>
</dbReference>
<dbReference type="RefSeq" id="WP_168062110.1">
    <property type="nucleotide sequence ID" value="NZ_VTOW01000003.1"/>
</dbReference>
<accession>A0A7X6ICE0</accession>
<comment type="similarity">
    <text evidence="6">Belongs to the bacterial ring-hydroxylating dioxygenase ferredoxin component family.</text>
</comment>
<evidence type="ECO:0000256" key="5">
    <source>
        <dbReference type="ARBA" id="ARBA00034078"/>
    </source>
</evidence>
<keyword evidence="4" id="KW-0411">Iron-sulfur</keyword>
<dbReference type="AlphaFoldDB" id="A0A7X6ICE0"/>
<evidence type="ECO:0000256" key="4">
    <source>
        <dbReference type="ARBA" id="ARBA00023014"/>
    </source>
</evidence>
<keyword evidence="2" id="KW-0479">Metal-binding</keyword>
<dbReference type="Gene3D" id="2.102.10.10">
    <property type="entry name" value="Rieske [2Fe-2S] iron-sulphur domain"/>
    <property type="match status" value="1"/>
</dbReference>
<proteinExistence type="inferred from homology"/>
<evidence type="ECO:0000256" key="3">
    <source>
        <dbReference type="ARBA" id="ARBA00023004"/>
    </source>
</evidence>
<dbReference type="PROSITE" id="PS51296">
    <property type="entry name" value="RIESKE"/>
    <property type="match status" value="1"/>
</dbReference>
<dbReference type="EMBL" id="VTOW01000003">
    <property type="protein sequence ID" value="NKE72456.1"/>
    <property type="molecule type" value="Genomic_DNA"/>
</dbReference>
<organism evidence="8 9">
    <name type="scientific">Candidatus Manganitrophus noduliformans</name>
    <dbReference type="NCBI Taxonomy" id="2606439"/>
    <lineage>
        <taxon>Bacteria</taxon>
        <taxon>Pseudomonadati</taxon>
        <taxon>Nitrospirota</taxon>
        <taxon>Nitrospiria</taxon>
        <taxon>Candidatus Troglogloeales</taxon>
        <taxon>Candidatus Manganitrophaceae</taxon>
        <taxon>Candidatus Manganitrophus</taxon>
    </lineage>
</organism>
<feature type="domain" description="Rieske" evidence="7">
    <location>
        <begin position="6"/>
        <end position="100"/>
    </location>
</feature>
<keyword evidence="1" id="KW-0001">2Fe-2S</keyword>
<name>A0A7X6ICE0_9BACT</name>
<gene>
    <name evidence="8" type="ORF">MNODULE_17030</name>
</gene>
<evidence type="ECO:0000256" key="1">
    <source>
        <dbReference type="ARBA" id="ARBA00022714"/>
    </source>
</evidence>
<dbReference type="PANTHER" id="PTHR21496:SF0">
    <property type="entry name" value="RIESKE DOMAIN-CONTAINING PROTEIN"/>
    <property type="match status" value="1"/>
</dbReference>
<comment type="caution">
    <text evidence="8">The sequence shown here is derived from an EMBL/GenBank/DDBJ whole genome shotgun (WGS) entry which is preliminary data.</text>
</comment>
<protein>
    <submittedName>
        <fullName evidence="8">Rieske 2Fe-2S domain-containing protein</fullName>
    </submittedName>
</protein>
<evidence type="ECO:0000256" key="6">
    <source>
        <dbReference type="ARBA" id="ARBA00038001"/>
    </source>
</evidence>
<dbReference type="SUPFAM" id="SSF50022">
    <property type="entry name" value="ISP domain"/>
    <property type="match status" value="1"/>
</dbReference>
<dbReference type="InterPro" id="IPR036922">
    <property type="entry name" value="Rieske_2Fe-2S_sf"/>
</dbReference>
<sequence>MSAEFVKVARLQEIPMEKGKVIQVEGKEIALFRSEGSVYAIDNLCLHEGGPLGHGPVKDGIVTCPWHLWRFDVRTGAMVEAPSMKVDCFAVKVEGEEVYLDVSSLTAPVRRNQTILRRLVAGETAETLAKEYHLVPEEIERIARQARIGERLVWLGELFQRQGAIYSQDLLRIPYRDLEGISYGAQEKLDELIELL</sequence>
<dbReference type="GO" id="GO:0051537">
    <property type="term" value="F:2 iron, 2 sulfur cluster binding"/>
    <property type="evidence" value="ECO:0007669"/>
    <property type="project" value="UniProtKB-KW"/>
</dbReference>
<evidence type="ECO:0000256" key="2">
    <source>
        <dbReference type="ARBA" id="ARBA00022723"/>
    </source>
</evidence>
<dbReference type="Pfam" id="PF00355">
    <property type="entry name" value="Rieske"/>
    <property type="match status" value="1"/>
</dbReference>
<evidence type="ECO:0000259" key="7">
    <source>
        <dbReference type="PROSITE" id="PS51296"/>
    </source>
</evidence>
<reference evidence="8 9" key="1">
    <citation type="journal article" date="2020" name="Nature">
        <title>Bacterial chemolithoautotrophy via manganese oxidation.</title>
        <authorList>
            <person name="Yu H."/>
            <person name="Leadbetter J.R."/>
        </authorList>
    </citation>
    <scope>NUCLEOTIDE SEQUENCE [LARGE SCALE GENOMIC DNA]</scope>
    <source>
        <strain evidence="8 9">Mn-1</strain>
    </source>
</reference>
<comment type="cofactor">
    <cofactor evidence="5">
        <name>[2Fe-2S] cluster</name>
        <dbReference type="ChEBI" id="CHEBI:190135"/>
    </cofactor>
</comment>
<evidence type="ECO:0000313" key="9">
    <source>
        <dbReference type="Proteomes" id="UP000534783"/>
    </source>
</evidence>
<keyword evidence="3" id="KW-0408">Iron</keyword>